<sequence length="88" mass="10160">MKLKLNDCIITSIEGGSVDASPACPTCWGGEEWVDYIEVYFDEEESVTYNEVSMTKFLDWIFTSIETGEISNITRRKFDEKMEELEES</sequence>
<dbReference type="EMBL" id="LKLN01000034">
    <property type="protein sequence ID" value="KSU06062.1"/>
    <property type="molecule type" value="Genomic_DNA"/>
</dbReference>
<dbReference type="Proteomes" id="UP000053058">
    <property type="component" value="Unassembled WGS sequence"/>
</dbReference>
<dbReference type="RefSeq" id="WP_058219578.1">
    <property type="nucleotide sequence ID" value="NZ_LKLN01000034.1"/>
</dbReference>
<gene>
    <name evidence="1" type="ORF">KF282_1312</name>
</gene>
<reference evidence="2" key="1">
    <citation type="submission" date="2015-10" db="EMBL/GenBank/DDBJ databases">
        <title>Draft Genome Sequences of 11 Lactococcus lactis subspecies cremoris strains.</title>
        <authorList>
            <person name="Wels M."/>
            <person name="Backus L."/>
            <person name="Boekhorst J."/>
            <person name="Dijkstra A."/>
            <person name="Beerthuizen M."/>
            <person name="Kelly W."/>
            <person name="Siezen R."/>
            <person name="Bachmann H."/>
            <person name="Van Hijum S."/>
        </authorList>
    </citation>
    <scope>NUCLEOTIDE SEQUENCE [LARGE SCALE GENOMIC DNA]</scope>
    <source>
        <strain evidence="2">KF282</strain>
    </source>
</reference>
<comment type="caution">
    <text evidence="1">The sequence shown here is derived from an EMBL/GenBank/DDBJ whole genome shotgun (WGS) entry which is preliminary data.</text>
</comment>
<evidence type="ECO:0000313" key="1">
    <source>
        <dbReference type="EMBL" id="KSU06062.1"/>
    </source>
</evidence>
<accession>A0A0V8CXJ9</accession>
<protein>
    <submittedName>
        <fullName evidence="1">Uncharacterized protein</fullName>
    </submittedName>
</protein>
<proteinExistence type="predicted"/>
<dbReference type="AlphaFoldDB" id="A0A0V8CXJ9"/>
<dbReference type="PATRIC" id="fig|1360.105.peg.1815"/>
<evidence type="ECO:0000313" key="2">
    <source>
        <dbReference type="Proteomes" id="UP000053058"/>
    </source>
</evidence>
<name>A0A0V8CXJ9_LACLL</name>
<organism evidence="1 2">
    <name type="scientific">Lactococcus lactis subsp. lactis</name>
    <name type="common">Streptococcus lactis</name>
    <dbReference type="NCBI Taxonomy" id="1360"/>
    <lineage>
        <taxon>Bacteria</taxon>
        <taxon>Bacillati</taxon>
        <taxon>Bacillota</taxon>
        <taxon>Bacilli</taxon>
        <taxon>Lactobacillales</taxon>
        <taxon>Streptococcaceae</taxon>
        <taxon>Lactococcus</taxon>
    </lineage>
</organism>